<evidence type="ECO:0000256" key="8">
    <source>
        <dbReference type="ARBA" id="ARBA00047973"/>
    </source>
</evidence>
<evidence type="ECO:0000256" key="7">
    <source>
        <dbReference type="ARBA" id="ARBA00025046"/>
    </source>
</evidence>
<organism evidence="10 11">
    <name type="scientific">Parachitinimonas caeni</name>
    <dbReference type="NCBI Taxonomy" id="3031301"/>
    <lineage>
        <taxon>Bacteria</taxon>
        <taxon>Pseudomonadati</taxon>
        <taxon>Pseudomonadota</taxon>
        <taxon>Betaproteobacteria</taxon>
        <taxon>Neisseriales</taxon>
        <taxon>Chitinibacteraceae</taxon>
        <taxon>Parachitinimonas</taxon>
    </lineage>
</organism>
<accession>A0ABT7DV29</accession>
<evidence type="ECO:0000313" key="10">
    <source>
        <dbReference type="EMBL" id="MDK2123684.1"/>
    </source>
</evidence>
<dbReference type="InterPro" id="IPR010203">
    <property type="entry name" value="RraA"/>
</dbReference>
<evidence type="ECO:0000256" key="1">
    <source>
        <dbReference type="ARBA" id="ARBA00001342"/>
    </source>
</evidence>
<dbReference type="NCBIfam" id="NF006875">
    <property type="entry name" value="PRK09372.1"/>
    <property type="match status" value="1"/>
</dbReference>
<gene>
    <name evidence="10" type="primary">rraA</name>
    <name evidence="10" type="ORF">PZA18_06445</name>
</gene>
<dbReference type="PANTHER" id="PTHR33254:SF4">
    <property type="entry name" value="4-HYDROXY-4-METHYL-2-OXOGLUTARATE ALDOLASE 3-RELATED"/>
    <property type="match status" value="1"/>
</dbReference>
<dbReference type="Gene3D" id="3.50.30.40">
    <property type="entry name" value="Ribonuclease E inhibitor RraA/RraA-like"/>
    <property type="match status" value="1"/>
</dbReference>
<comment type="function">
    <text evidence="7 9">Catalyzes the aldol cleavage of 4-hydroxy-4-methyl-2-oxoglutarate (HMG) into 2 molecules of pyruvate. Also contains a secondary oxaloacetate (OAA) decarboxylase activity due to the common pyruvate enolate transition state formed following C-C bond cleavage in the retro-aldol and decarboxylation reactions.</text>
</comment>
<dbReference type="EC" id="4.1.1.112" evidence="9"/>
<sequence>MSFLTTDLCDANAELVRVAQPMFAIYGGRKRFCGEIATIKVHEDNVLVRDALSQPGKGKVLVVDGGGSLRCALMGDLIAALAVQNGWEGVVIYGCIRDSVAIGALDIGVRALNTHPLKSRKKGAGDTNLVVTFAGVDFVPGEFLYADEDGIIVSRQALKLTAAN</sequence>
<dbReference type="NCBIfam" id="TIGR01935">
    <property type="entry name" value="NOT-MenG"/>
    <property type="match status" value="1"/>
</dbReference>
<evidence type="ECO:0000256" key="2">
    <source>
        <dbReference type="ARBA" id="ARBA00001968"/>
    </source>
</evidence>
<comment type="cofactor">
    <cofactor evidence="2 9">
        <name>a divalent metal cation</name>
        <dbReference type="ChEBI" id="CHEBI:60240"/>
    </cofactor>
</comment>
<dbReference type="SUPFAM" id="SSF89562">
    <property type="entry name" value="RraA-like"/>
    <property type="match status" value="1"/>
</dbReference>
<evidence type="ECO:0000256" key="3">
    <source>
        <dbReference type="ARBA" id="ARBA00008621"/>
    </source>
</evidence>
<dbReference type="EC" id="4.1.3.17" evidence="9"/>
<dbReference type="RefSeq" id="WP_284099981.1">
    <property type="nucleotide sequence ID" value="NZ_JARRAF010000005.1"/>
</dbReference>
<protein>
    <recommendedName>
        <fullName evidence="9">4-hydroxy-4-methyl-2-oxoglutarate aldolase</fullName>
        <shortName evidence="9">HMG aldolase</shortName>
        <ecNumber evidence="9">4.1.1.112</ecNumber>
        <ecNumber evidence="9">4.1.3.17</ecNumber>
    </recommendedName>
    <alternativeName>
        <fullName evidence="9">Oxaloacetate decarboxylase</fullName>
    </alternativeName>
</protein>
<reference evidence="10" key="1">
    <citation type="submission" date="2023-03" db="EMBL/GenBank/DDBJ databases">
        <title>Chitinimonas shenzhenensis gen. nov., sp. nov., a novel member of family Burkholderiaceae isolated from activated sludge collected in Shen Zhen, China.</title>
        <authorList>
            <person name="Wang X."/>
        </authorList>
    </citation>
    <scope>NUCLEOTIDE SEQUENCE</scope>
    <source>
        <strain evidence="10">DQS-5</strain>
    </source>
</reference>
<comment type="caution">
    <text evidence="10">The sequence shown here is derived from an EMBL/GenBank/DDBJ whole genome shotgun (WGS) entry which is preliminary data.</text>
</comment>
<evidence type="ECO:0000256" key="6">
    <source>
        <dbReference type="ARBA" id="ARBA00023239"/>
    </source>
</evidence>
<evidence type="ECO:0000256" key="9">
    <source>
        <dbReference type="RuleBase" id="RU004338"/>
    </source>
</evidence>
<name>A0ABT7DV29_9NEIS</name>
<evidence type="ECO:0000256" key="5">
    <source>
        <dbReference type="ARBA" id="ARBA00022723"/>
    </source>
</evidence>
<keyword evidence="5 9" id="KW-0479">Metal-binding</keyword>
<dbReference type="PANTHER" id="PTHR33254">
    <property type="entry name" value="4-HYDROXY-4-METHYL-2-OXOGLUTARATE ALDOLASE 3-RELATED"/>
    <property type="match status" value="1"/>
</dbReference>
<comment type="subunit">
    <text evidence="4 9">Homotrimer.</text>
</comment>
<dbReference type="InterPro" id="IPR005493">
    <property type="entry name" value="RraA/RraA-like"/>
</dbReference>
<dbReference type="Pfam" id="PF03737">
    <property type="entry name" value="RraA-like"/>
    <property type="match status" value="1"/>
</dbReference>
<evidence type="ECO:0000256" key="4">
    <source>
        <dbReference type="ARBA" id="ARBA00011233"/>
    </source>
</evidence>
<comment type="catalytic activity">
    <reaction evidence="1 9">
        <text>4-hydroxy-4-methyl-2-oxoglutarate = 2 pyruvate</text>
        <dbReference type="Rhea" id="RHEA:22748"/>
        <dbReference type="ChEBI" id="CHEBI:15361"/>
        <dbReference type="ChEBI" id="CHEBI:58276"/>
        <dbReference type="EC" id="4.1.3.17"/>
    </reaction>
</comment>
<keyword evidence="6 9" id="KW-0456">Lyase</keyword>
<evidence type="ECO:0000313" key="11">
    <source>
        <dbReference type="Proteomes" id="UP001172778"/>
    </source>
</evidence>
<proteinExistence type="inferred from homology"/>
<comment type="similarity">
    <text evidence="3 9">Belongs to the class II aldolase/RraA-like family.</text>
</comment>
<dbReference type="InterPro" id="IPR036704">
    <property type="entry name" value="RraA/RraA-like_sf"/>
</dbReference>
<dbReference type="CDD" id="cd16841">
    <property type="entry name" value="RraA_family"/>
    <property type="match status" value="1"/>
</dbReference>
<comment type="catalytic activity">
    <reaction evidence="8 9">
        <text>oxaloacetate + H(+) = pyruvate + CO2</text>
        <dbReference type="Rhea" id="RHEA:15641"/>
        <dbReference type="ChEBI" id="CHEBI:15361"/>
        <dbReference type="ChEBI" id="CHEBI:15378"/>
        <dbReference type="ChEBI" id="CHEBI:16452"/>
        <dbReference type="ChEBI" id="CHEBI:16526"/>
        <dbReference type="EC" id="4.1.1.112"/>
    </reaction>
</comment>
<keyword evidence="11" id="KW-1185">Reference proteome</keyword>
<dbReference type="EMBL" id="JARRAF010000005">
    <property type="protein sequence ID" value="MDK2123684.1"/>
    <property type="molecule type" value="Genomic_DNA"/>
</dbReference>
<dbReference type="Proteomes" id="UP001172778">
    <property type="component" value="Unassembled WGS sequence"/>
</dbReference>